<sequence length="182" mass="19212">MGCGTKKIDTLARHRPSAAACAHPRPHPLTGALLSSPGAAMKRIHDENNERARKIGIKGVGSSQANTTVRMTCSKTLLSSSGNQHTGRGLRVAARPRQDKAEGGGKQRKCGAVLALWTKKREPAAAVIAGAPSPVCLRSPTALRDERQGSNSDRTLTPACHASGARIRGHQRLAFSVTDGER</sequence>
<dbReference type="AlphaFoldDB" id="A0A9J6H8K5"/>
<name>A0A9J6H8K5_HAELO</name>
<accession>A0A9J6H8K5</accession>
<feature type="compositionally biased region" description="Basic and acidic residues" evidence="1">
    <location>
        <begin position="96"/>
        <end position="105"/>
    </location>
</feature>
<evidence type="ECO:0000256" key="1">
    <source>
        <dbReference type="SAM" id="MobiDB-lite"/>
    </source>
</evidence>
<evidence type="ECO:0000313" key="2">
    <source>
        <dbReference type="EMBL" id="KAH9383264.1"/>
    </source>
</evidence>
<organism evidence="2 3">
    <name type="scientific">Haemaphysalis longicornis</name>
    <name type="common">Bush tick</name>
    <dbReference type="NCBI Taxonomy" id="44386"/>
    <lineage>
        <taxon>Eukaryota</taxon>
        <taxon>Metazoa</taxon>
        <taxon>Ecdysozoa</taxon>
        <taxon>Arthropoda</taxon>
        <taxon>Chelicerata</taxon>
        <taxon>Arachnida</taxon>
        <taxon>Acari</taxon>
        <taxon>Parasitiformes</taxon>
        <taxon>Ixodida</taxon>
        <taxon>Ixodoidea</taxon>
        <taxon>Ixodidae</taxon>
        <taxon>Haemaphysalinae</taxon>
        <taxon>Haemaphysalis</taxon>
    </lineage>
</organism>
<keyword evidence="3" id="KW-1185">Reference proteome</keyword>
<comment type="caution">
    <text evidence="2">The sequence shown here is derived from an EMBL/GenBank/DDBJ whole genome shotgun (WGS) entry which is preliminary data.</text>
</comment>
<reference evidence="2 3" key="1">
    <citation type="journal article" date="2020" name="Cell">
        <title>Large-Scale Comparative Analyses of Tick Genomes Elucidate Their Genetic Diversity and Vector Capacities.</title>
        <authorList>
            <consortium name="Tick Genome and Microbiome Consortium (TIGMIC)"/>
            <person name="Jia N."/>
            <person name="Wang J."/>
            <person name="Shi W."/>
            <person name="Du L."/>
            <person name="Sun Y."/>
            <person name="Zhan W."/>
            <person name="Jiang J.F."/>
            <person name="Wang Q."/>
            <person name="Zhang B."/>
            <person name="Ji P."/>
            <person name="Bell-Sakyi L."/>
            <person name="Cui X.M."/>
            <person name="Yuan T.T."/>
            <person name="Jiang B.G."/>
            <person name="Yang W.F."/>
            <person name="Lam T.T."/>
            <person name="Chang Q.C."/>
            <person name="Ding S.J."/>
            <person name="Wang X.J."/>
            <person name="Zhu J.G."/>
            <person name="Ruan X.D."/>
            <person name="Zhao L."/>
            <person name="Wei J.T."/>
            <person name="Ye R.Z."/>
            <person name="Que T.C."/>
            <person name="Du C.H."/>
            <person name="Zhou Y.H."/>
            <person name="Cheng J.X."/>
            <person name="Dai P.F."/>
            <person name="Guo W.B."/>
            <person name="Han X.H."/>
            <person name="Huang E.J."/>
            <person name="Li L.F."/>
            <person name="Wei W."/>
            <person name="Gao Y.C."/>
            <person name="Liu J.Z."/>
            <person name="Shao H.Z."/>
            <person name="Wang X."/>
            <person name="Wang C.C."/>
            <person name="Yang T.C."/>
            <person name="Huo Q.B."/>
            <person name="Li W."/>
            <person name="Chen H.Y."/>
            <person name="Chen S.E."/>
            <person name="Zhou L.G."/>
            <person name="Ni X.B."/>
            <person name="Tian J.H."/>
            <person name="Sheng Y."/>
            <person name="Liu T."/>
            <person name="Pan Y.S."/>
            <person name="Xia L.Y."/>
            <person name="Li J."/>
            <person name="Zhao F."/>
            <person name="Cao W.C."/>
        </authorList>
    </citation>
    <scope>NUCLEOTIDE SEQUENCE [LARGE SCALE GENOMIC DNA]</scope>
    <source>
        <strain evidence="2">HaeL-2018</strain>
    </source>
</reference>
<evidence type="ECO:0000313" key="3">
    <source>
        <dbReference type="Proteomes" id="UP000821853"/>
    </source>
</evidence>
<dbReference type="EMBL" id="JABSTR010001038">
    <property type="protein sequence ID" value="KAH9383264.1"/>
    <property type="molecule type" value="Genomic_DNA"/>
</dbReference>
<proteinExistence type="predicted"/>
<dbReference type="Proteomes" id="UP000821853">
    <property type="component" value="Unassembled WGS sequence"/>
</dbReference>
<protein>
    <submittedName>
        <fullName evidence="2">Uncharacterized protein</fullName>
    </submittedName>
</protein>
<gene>
    <name evidence="2" type="ORF">HPB48_024381</name>
</gene>
<feature type="region of interest" description="Disordered" evidence="1">
    <location>
        <begin position="79"/>
        <end position="106"/>
    </location>
</feature>
<dbReference type="VEuPathDB" id="VectorBase:HLOH_065237"/>